<feature type="region of interest" description="Disordered" evidence="1">
    <location>
        <begin position="34"/>
        <end position="93"/>
    </location>
</feature>
<dbReference type="HOGENOM" id="CLU_050102_1_0_1"/>
<dbReference type="Proteomes" id="UP000007796">
    <property type="component" value="Unassembled WGS sequence"/>
</dbReference>
<dbReference type="AlphaFoldDB" id="F0XDC0"/>
<dbReference type="OrthoDB" id="4207724at2759"/>
<feature type="compositionally biased region" description="Polar residues" evidence="1">
    <location>
        <begin position="267"/>
        <end position="285"/>
    </location>
</feature>
<feature type="region of interest" description="Disordered" evidence="1">
    <location>
        <begin position="108"/>
        <end position="162"/>
    </location>
</feature>
<evidence type="ECO:0000313" key="2">
    <source>
        <dbReference type="EMBL" id="EFX03587.1"/>
    </source>
</evidence>
<reference evidence="2 3" key="1">
    <citation type="journal article" date="2011" name="Proc. Natl. Acad. Sci. U.S.A.">
        <title>Genome and transcriptome analyses of the mountain pine beetle-fungal symbiont Grosmannia clavigera, a lodgepole pine pathogen.</title>
        <authorList>
            <person name="DiGuistini S."/>
            <person name="Wang Y."/>
            <person name="Liao N.Y."/>
            <person name="Taylor G."/>
            <person name="Tanguay P."/>
            <person name="Feau N."/>
            <person name="Henrissat B."/>
            <person name="Chan S.K."/>
            <person name="Hesse-Orce U."/>
            <person name="Alamouti S.M."/>
            <person name="Tsui C.K.M."/>
            <person name="Docking R.T."/>
            <person name="Levasseur A."/>
            <person name="Haridas S."/>
            <person name="Robertson G."/>
            <person name="Birol I."/>
            <person name="Holt R.A."/>
            <person name="Marra M.A."/>
            <person name="Hamelin R.C."/>
            <person name="Hirst M."/>
            <person name="Jones S.J.M."/>
            <person name="Bohlmann J."/>
            <person name="Breuil C."/>
        </authorList>
    </citation>
    <scope>NUCLEOTIDE SEQUENCE [LARGE SCALE GENOMIC DNA]</scope>
    <source>
        <strain evidence="3">kw1407 / UAMH 11150</strain>
    </source>
</reference>
<feature type="compositionally biased region" description="Basic and acidic residues" evidence="1">
    <location>
        <begin position="358"/>
        <end position="367"/>
    </location>
</feature>
<evidence type="ECO:0000256" key="1">
    <source>
        <dbReference type="SAM" id="MobiDB-lite"/>
    </source>
</evidence>
<feature type="compositionally biased region" description="Polar residues" evidence="1">
    <location>
        <begin position="302"/>
        <end position="317"/>
    </location>
</feature>
<evidence type="ECO:0000313" key="3">
    <source>
        <dbReference type="Proteomes" id="UP000007796"/>
    </source>
</evidence>
<dbReference type="RefSeq" id="XP_014173069.1">
    <property type="nucleotide sequence ID" value="XM_014317594.1"/>
</dbReference>
<gene>
    <name evidence="2" type="ORF">CMQ_515</name>
</gene>
<organism evidence="3">
    <name type="scientific">Grosmannia clavigera (strain kw1407 / UAMH 11150)</name>
    <name type="common">Blue stain fungus</name>
    <name type="synonym">Graphiocladiella clavigera</name>
    <dbReference type="NCBI Taxonomy" id="655863"/>
    <lineage>
        <taxon>Eukaryota</taxon>
        <taxon>Fungi</taxon>
        <taxon>Dikarya</taxon>
        <taxon>Ascomycota</taxon>
        <taxon>Pezizomycotina</taxon>
        <taxon>Sordariomycetes</taxon>
        <taxon>Sordariomycetidae</taxon>
        <taxon>Ophiostomatales</taxon>
        <taxon>Ophiostomataceae</taxon>
        <taxon>Leptographium</taxon>
    </lineage>
</organism>
<name>F0XDC0_GROCL</name>
<feature type="compositionally biased region" description="Basic and acidic residues" evidence="1">
    <location>
        <begin position="42"/>
        <end position="60"/>
    </location>
</feature>
<keyword evidence="3" id="KW-1185">Reference proteome</keyword>
<dbReference type="GeneID" id="25978440"/>
<feature type="compositionally biased region" description="Low complexity" evidence="1">
    <location>
        <begin position="66"/>
        <end position="80"/>
    </location>
</feature>
<feature type="region of interest" description="Disordered" evidence="1">
    <location>
        <begin position="302"/>
        <end position="374"/>
    </location>
</feature>
<dbReference type="InParanoid" id="F0XDC0"/>
<sequence>MGVTLSTLIGWAAVLGLFGAYSFREWSKSHPAQLAKVAQQKQRQERHFPTQRKEQKEAKPKRARASEPPQAAKSAAATVTAPPPPIIYTYSSDDDAANNREFARQLASVKQGTKISSKAKDDTRQKSVKQSRAEELPVTTETAAAVSAPSSTAGIDADDDRSSVASPVLGAVAAGGVSDMLEKQAPGPSVLRLTVSEDKPVKAKKAKAAPEPVETKKQRQNRKKVEQAKAAREEAEVERKSKLEAQRRTARLAEGRAAKDGSAFVAAQTSASSAWTGNGVKSSAEASAGSATFIPAQPLDTFDSNAVHTDASKSSARSGDKGEDWMSSLPSEEEQMEMLRKEEEESWSTVKTKSRKSKAADAGENGHADTAAPKVAPVFVAGSGSSAVKSFTQKSAFAALSTDTPAEEEAEWDV</sequence>
<protein>
    <submittedName>
        <fullName evidence="2">Uncharacterized protein</fullName>
    </submittedName>
</protein>
<accession>F0XDC0</accession>
<proteinExistence type="predicted"/>
<feature type="compositionally biased region" description="Low complexity" evidence="1">
    <location>
        <begin position="137"/>
        <end position="153"/>
    </location>
</feature>
<feature type="compositionally biased region" description="Basic and acidic residues" evidence="1">
    <location>
        <begin position="213"/>
        <end position="259"/>
    </location>
</feature>
<dbReference type="EMBL" id="GL629765">
    <property type="protein sequence ID" value="EFX03587.1"/>
    <property type="molecule type" value="Genomic_DNA"/>
</dbReference>
<dbReference type="eggNOG" id="ENOG502SG5H">
    <property type="taxonomic scope" value="Eukaryota"/>
</dbReference>
<feature type="region of interest" description="Disordered" evidence="1">
    <location>
        <begin position="180"/>
        <end position="288"/>
    </location>
</feature>
<feature type="compositionally biased region" description="Basic and acidic residues" evidence="1">
    <location>
        <begin position="118"/>
        <end position="135"/>
    </location>
</feature>